<feature type="domain" description="BRCT" evidence="2">
    <location>
        <begin position="18"/>
        <end position="86"/>
    </location>
</feature>
<dbReference type="Proteomes" id="UP000037460">
    <property type="component" value="Unassembled WGS sequence"/>
</dbReference>
<reference evidence="4" key="1">
    <citation type="journal article" date="2015" name="PLoS Genet.">
        <title>Genome Sequence and Transcriptome Analyses of Chrysochromulina tobin: Metabolic Tools for Enhanced Algal Fitness in the Prominent Order Prymnesiales (Haptophyceae).</title>
        <authorList>
            <person name="Hovde B.T."/>
            <person name="Deodato C.R."/>
            <person name="Hunsperger H.M."/>
            <person name="Ryken S.A."/>
            <person name="Yost W."/>
            <person name="Jha R.K."/>
            <person name="Patterson J."/>
            <person name="Monnat R.J. Jr."/>
            <person name="Barlow S.B."/>
            <person name="Starkenburg S.R."/>
            <person name="Cattolico R.A."/>
        </authorList>
    </citation>
    <scope>NUCLEOTIDE SEQUENCE</scope>
    <source>
        <strain evidence="4">CCMP291</strain>
    </source>
</reference>
<dbReference type="PROSITE" id="PS50172">
    <property type="entry name" value="BRCT"/>
    <property type="match status" value="2"/>
</dbReference>
<dbReference type="GO" id="GO:0006270">
    <property type="term" value="P:DNA replication initiation"/>
    <property type="evidence" value="ECO:0007669"/>
    <property type="project" value="TreeGrafter"/>
</dbReference>
<dbReference type="GO" id="GO:0016853">
    <property type="term" value="F:isomerase activity"/>
    <property type="evidence" value="ECO:0007669"/>
    <property type="project" value="UniProtKB-KW"/>
</dbReference>
<evidence type="ECO:0000313" key="4">
    <source>
        <dbReference type="Proteomes" id="UP000037460"/>
    </source>
</evidence>
<dbReference type="InterPro" id="IPR036420">
    <property type="entry name" value="BRCT_dom_sf"/>
</dbReference>
<name>A0A0M0LPV7_9EUKA</name>
<proteinExistence type="predicted"/>
<evidence type="ECO:0000256" key="1">
    <source>
        <dbReference type="ARBA" id="ARBA00022737"/>
    </source>
</evidence>
<dbReference type="InterPro" id="IPR001357">
    <property type="entry name" value="BRCT_dom"/>
</dbReference>
<dbReference type="PANTHER" id="PTHR13561">
    <property type="entry name" value="DNA REPLICATION REGULATOR DPB11-RELATED"/>
    <property type="match status" value="1"/>
</dbReference>
<accession>A0A0M0LPV7</accession>
<dbReference type="GO" id="GO:0007095">
    <property type="term" value="P:mitotic G2 DNA damage checkpoint signaling"/>
    <property type="evidence" value="ECO:0007669"/>
    <property type="project" value="TreeGrafter"/>
</dbReference>
<keyword evidence="3" id="KW-0413">Isomerase</keyword>
<sequence length="267" mass="28559">MPDGPITCTVSGLNPQLKEAVHRAGERLGITFTPTLDENSTHLVAMTVQSDKYRHAVRLELPVVTPEWVLRSADAGKLEPEVSFLLPPLHGLVIAVTGPGFDEETRERTSQLIERLGGRMTRGLIAECTHLVAEAPCGEKFHACCTVADLRNVQVVSCGWLDACARTGVCVDAAQYLMARREPCLSSCVLYVMRGSASDEELAELAEAARAVGATRVERLGRLVTHVLLGELACDNPTRWGSERATPAPAAVRGGGAIASPAVVSVR</sequence>
<evidence type="ECO:0000313" key="3">
    <source>
        <dbReference type="EMBL" id="KOO53095.1"/>
    </source>
</evidence>
<dbReference type="EMBL" id="JWZX01000384">
    <property type="protein sequence ID" value="KOO53095.1"/>
    <property type="molecule type" value="Genomic_DNA"/>
</dbReference>
<dbReference type="Gene3D" id="3.40.50.10190">
    <property type="entry name" value="BRCT domain"/>
    <property type="match status" value="2"/>
</dbReference>
<dbReference type="GO" id="GO:0033314">
    <property type="term" value="P:mitotic DNA replication checkpoint signaling"/>
    <property type="evidence" value="ECO:0007669"/>
    <property type="project" value="TreeGrafter"/>
</dbReference>
<dbReference type="SMART" id="SM00292">
    <property type="entry name" value="BRCT"/>
    <property type="match status" value="2"/>
</dbReference>
<dbReference type="OrthoDB" id="251770at2759"/>
<keyword evidence="1" id="KW-0677">Repeat</keyword>
<dbReference type="PANTHER" id="PTHR13561:SF20">
    <property type="entry name" value="DNA TOPOISOMERASE 2-BINDING PROTEIN 1"/>
    <property type="match status" value="1"/>
</dbReference>
<comment type="caution">
    <text evidence="3">The sequence shown here is derived from an EMBL/GenBank/DDBJ whole genome shotgun (WGS) entry which is preliminary data.</text>
</comment>
<dbReference type="SUPFAM" id="SSF52113">
    <property type="entry name" value="BRCT domain"/>
    <property type="match status" value="3"/>
</dbReference>
<organism evidence="3 4">
    <name type="scientific">Chrysochromulina tobinii</name>
    <dbReference type="NCBI Taxonomy" id="1460289"/>
    <lineage>
        <taxon>Eukaryota</taxon>
        <taxon>Haptista</taxon>
        <taxon>Haptophyta</taxon>
        <taxon>Prymnesiophyceae</taxon>
        <taxon>Prymnesiales</taxon>
        <taxon>Chrysochromulinaceae</taxon>
        <taxon>Chrysochromulina</taxon>
    </lineage>
</organism>
<dbReference type="CDD" id="cd17731">
    <property type="entry name" value="BRCT_TopBP1_rpt2_like"/>
    <property type="match status" value="2"/>
</dbReference>
<gene>
    <name evidence="3" type="ORF">Ctob_013082</name>
</gene>
<dbReference type="Pfam" id="PF12738">
    <property type="entry name" value="PTCB-BRCT"/>
    <property type="match status" value="2"/>
</dbReference>
<evidence type="ECO:0000259" key="2">
    <source>
        <dbReference type="PROSITE" id="PS50172"/>
    </source>
</evidence>
<keyword evidence="4" id="KW-1185">Reference proteome</keyword>
<dbReference type="AlphaFoldDB" id="A0A0M0LPV7"/>
<feature type="domain" description="BRCT" evidence="2">
    <location>
        <begin position="84"/>
        <end position="178"/>
    </location>
</feature>
<protein>
    <submittedName>
        <fullName evidence="3">DNA topoisomerase 2-binding protein 1</fullName>
    </submittedName>
</protein>
<dbReference type="InterPro" id="IPR059215">
    <property type="entry name" value="BRCT2_TopBP1-like"/>
</dbReference>